<feature type="transmembrane region" description="Helical" evidence="1">
    <location>
        <begin position="285"/>
        <end position="304"/>
    </location>
</feature>
<feature type="transmembrane region" description="Helical" evidence="1">
    <location>
        <begin position="372"/>
        <end position="391"/>
    </location>
</feature>
<feature type="transmembrane region" description="Helical" evidence="1">
    <location>
        <begin position="179"/>
        <end position="204"/>
    </location>
</feature>
<evidence type="ECO:0008006" key="4">
    <source>
        <dbReference type="Google" id="ProtNLM"/>
    </source>
</evidence>
<feature type="transmembrane region" description="Helical" evidence="1">
    <location>
        <begin position="133"/>
        <end position="159"/>
    </location>
</feature>
<feature type="transmembrane region" description="Helical" evidence="1">
    <location>
        <begin position="316"/>
        <end position="337"/>
    </location>
</feature>
<organism evidence="2 3">
    <name type="scientific">Dongia soli</name>
    <dbReference type="NCBI Taxonomy" id="600628"/>
    <lineage>
        <taxon>Bacteria</taxon>
        <taxon>Pseudomonadati</taxon>
        <taxon>Pseudomonadota</taxon>
        <taxon>Alphaproteobacteria</taxon>
        <taxon>Rhodospirillales</taxon>
        <taxon>Dongiaceae</taxon>
        <taxon>Dongia</taxon>
    </lineage>
</organism>
<dbReference type="Proteomes" id="UP001279642">
    <property type="component" value="Unassembled WGS sequence"/>
</dbReference>
<sequence>MSESTQMIAKPTDLPLGLRRTGQISPYVLWAIVTVTSLYLRPPTAPLELETLASAWHMWSDGVWQPLRNELPTPQMPPLQLWLILGGWHWTGVNEWWPRLLSPLAGLATIWLMRPAALTLWPHRRSTVHFARILLIGLGGFVITLSMIVPEMLILPMSLAGFILMARLWTLPLSGQQRFAHLLVLMVLQTGIVMAAGWAAWLTLPIVGALAPLLDPGSSAANTGVSTRPEGLRVLGRWWREIVFASLPAAIMALVWLDMLGSLDHWISFGNGWLDPATEASRREVWSLIFFPVMLYPWICWKTLWRALHRSLRDQIGTGLRLGTAYLLATIIAGLAGGWELQGLLPAAAPLCLIGARLLATQEIKARDFHGVVPGFFALLIGLIFFLMNIIPTAHLDVVWRWLFGVSLPIWLGGMGLTSGLILLVAGYILAQISPRQQLLRTLQVALLPSLLMTCLNIEFPTNLAQFFDLTPVASRLQTMQQAGQPIAIYGNYRGEFDFQGRLLKAPDVVETPQQAWLWADRHPGGAILTYFDGSPIRLPALPIYRGVARDHWVAIWPASAVAESDGHVLDSSF</sequence>
<accession>A0ABU5E622</accession>
<keyword evidence="1" id="KW-0812">Transmembrane</keyword>
<dbReference type="RefSeq" id="WP_320506755.1">
    <property type="nucleotide sequence ID" value="NZ_JAXCLW010000001.1"/>
</dbReference>
<dbReference type="EMBL" id="JAXCLW010000001">
    <property type="protein sequence ID" value="MDY0881701.1"/>
    <property type="molecule type" value="Genomic_DNA"/>
</dbReference>
<proteinExistence type="predicted"/>
<feature type="transmembrane region" description="Helical" evidence="1">
    <location>
        <begin position="343"/>
        <end position="360"/>
    </location>
</feature>
<gene>
    <name evidence="2" type="ORF">SMD27_02490</name>
</gene>
<keyword evidence="1" id="KW-1133">Transmembrane helix</keyword>
<feature type="transmembrane region" description="Helical" evidence="1">
    <location>
        <begin position="411"/>
        <end position="431"/>
    </location>
</feature>
<evidence type="ECO:0000313" key="3">
    <source>
        <dbReference type="Proteomes" id="UP001279642"/>
    </source>
</evidence>
<reference evidence="2 3" key="1">
    <citation type="journal article" date="2016" name="Antonie Van Leeuwenhoek">
        <title>Dongia soli sp. nov., isolated from soil from Dokdo, Korea.</title>
        <authorList>
            <person name="Kim D.U."/>
            <person name="Lee H."/>
            <person name="Kim H."/>
            <person name="Kim S.G."/>
            <person name="Ka J.O."/>
        </authorList>
    </citation>
    <scope>NUCLEOTIDE SEQUENCE [LARGE SCALE GENOMIC DNA]</scope>
    <source>
        <strain evidence="2 3">D78</strain>
    </source>
</reference>
<keyword evidence="1" id="KW-0472">Membrane</keyword>
<name>A0ABU5E622_9PROT</name>
<evidence type="ECO:0000256" key="1">
    <source>
        <dbReference type="SAM" id="Phobius"/>
    </source>
</evidence>
<keyword evidence="3" id="KW-1185">Reference proteome</keyword>
<evidence type="ECO:0000313" key="2">
    <source>
        <dbReference type="EMBL" id="MDY0881701.1"/>
    </source>
</evidence>
<feature type="transmembrane region" description="Helical" evidence="1">
    <location>
        <begin position="238"/>
        <end position="257"/>
    </location>
</feature>
<protein>
    <recommendedName>
        <fullName evidence="4">4-amino-4-deoxy-L-arabinose transferase-like glycosyltransferase</fullName>
    </recommendedName>
</protein>
<comment type="caution">
    <text evidence="2">The sequence shown here is derived from an EMBL/GenBank/DDBJ whole genome shotgun (WGS) entry which is preliminary data.</text>
</comment>